<comment type="caution">
    <text evidence="5">The sequence shown here is derived from an EMBL/GenBank/DDBJ whole genome shotgun (WGS) entry which is preliminary data.</text>
</comment>
<dbReference type="Gene3D" id="3.90.76.10">
    <property type="entry name" value="Dipeptide-binding Protein, Domain 1"/>
    <property type="match status" value="1"/>
</dbReference>
<gene>
    <name evidence="5" type="ORF">C8P69_10111</name>
</gene>
<evidence type="ECO:0000256" key="3">
    <source>
        <dbReference type="ARBA" id="ARBA00022729"/>
    </source>
</evidence>
<dbReference type="PANTHER" id="PTHR30290">
    <property type="entry name" value="PERIPLASMIC BINDING COMPONENT OF ABC TRANSPORTER"/>
    <property type="match status" value="1"/>
</dbReference>
<dbReference type="EMBL" id="PZZL01000001">
    <property type="protein sequence ID" value="PTM61344.1"/>
    <property type="molecule type" value="Genomic_DNA"/>
</dbReference>
<dbReference type="SUPFAM" id="SSF53850">
    <property type="entry name" value="Periplasmic binding protein-like II"/>
    <property type="match status" value="1"/>
</dbReference>
<evidence type="ECO:0000256" key="1">
    <source>
        <dbReference type="ARBA" id="ARBA00004418"/>
    </source>
</evidence>
<dbReference type="GO" id="GO:0043190">
    <property type="term" value="C:ATP-binding cassette (ABC) transporter complex"/>
    <property type="evidence" value="ECO:0007669"/>
    <property type="project" value="InterPro"/>
</dbReference>
<dbReference type="AlphaFoldDB" id="A0A2T4ZH94"/>
<feature type="domain" description="Solute-binding protein family 5" evidence="4">
    <location>
        <begin position="100"/>
        <end position="466"/>
    </location>
</feature>
<evidence type="ECO:0000313" key="6">
    <source>
        <dbReference type="Proteomes" id="UP000241808"/>
    </source>
</evidence>
<evidence type="ECO:0000259" key="4">
    <source>
        <dbReference type="Pfam" id="PF00496"/>
    </source>
</evidence>
<keyword evidence="6" id="KW-1185">Reference proteome</keyword>
<comment type="similarity">
    <text evidence="2">Belongs to the bacterial solute-binding protein 5 family.</text>
</comment>
<dbReference type="PANTHER" id="PTHR30290:SF38">
    <property type="entry name" value="D,D-DIPEPTIDE-BINDING PERIPLASMIC PROTEIN DDPA-RELATED"/>
    <property type="match status" value="1"/>
</dbReference>
<dbReference type="Gene3D" id="3.10.105.10">
    <property type="entry name" value="Dipeptide-binding Protein, Domain 3"/>
    <property type="match status" value="1"/>
</dbReference>
<dbReference type="InterPro" id="IPR030678">
    <property type="entry name" value="Peptide/Ni-bd"/>
</dbReference>
<dbReference type="InterPro" id="IPR039424">
    <property type="entry name" value="SBP_5"/>
</dbReference>
<evidence type="ECO:0000256" key="2">
    <source>
        <dbReference type="ARBA" id="ARBA00005695"/>
    </source>
</evidence>
<dbReference type="Pfam" id="PF00496">
    <property type="entry name" value="SBP_bac_5"/>
    <property type="match status" value="1"/>
</dbReference>
<organism evidence="5 6">
    <name type="scientific">Phreatobacter oligotrophus</name>
    <dbReference type="NCBI Taxonomy" id="1122261"/>
    <lineage>
        <taxon>Bacteria</taxon>
        <taxon>Pseudomonadati</taxon>
        <taxon>Pseudomonadota</taxon>
        <taxon>Alphaproteobacteria</taxon>
        <taxon>Hyphomicrobiales</taxon>
        <taxon>Phreatobacteraceae</taxon>
        <taxon>Phreatobacter</taxon>
    </lineage>
</organism>
<protein>
    <submittedName>
        <fullName evidence="5">Peptide/nickel transport system substrate-binding protein</fullName>
    </submittedName>
</protein>
<dbReference type="CDD" id="cd08513">
    <property type="entry name" value="PBP2_thermophilic_Hb8_like"/>
    <property type="match status" value="1"/>
</dbReference>
<dbReference type="Gene3D" id="3.40.190.10">
    <property type="entry name" value="Periplasmic binding protein-like II"/>
    <property type="match status" value="1"/>
</dbReference>
<evidence type="ECO:0000313" key="5">
    <source>
        <dbReference type="EMBL" id="PTM61344.1"/>
    </source>
</evidence>
<dbReference type="GO" id="GO:1904680">
    <property type="term" value="F:peptide transmembrane transporter activity"/>
    <property type="evidence" value="ECO:0007669"/>
    <property type="project" value="TreeGrafter"/>
</dbReference>
<dbReference type="Proteomes" id="UP000241808">
    <property type="component" value="Unassembled WGS sequence"/>
</dbReference>
<reference evidence="5 6" key="1">
    <citation type="submission" date="2018-04" db="EMBL/GenBank/DDBJ databases">
        <title>Genomic Encyclopedia of Archaeal and Bacterial Type Strains, Phase II (KMG-II): from individual species to whole genera.</title>
        <authorList>
            <person name="Goeker M."/>
        </authorList>
    </citation>
    <scope>NUCLEOTIDE SEQUENCE [LARGE SCALE GENOMIC DNA]</scope>
    <source>
        <strain evidence="5 6">DSM 25521</strain>
    </source>
</reference>
<accession>A0A2T4ZH94</accession>
<comment type="subcellular location">
    <subcellularLocation>
        <location evidence="1">Periplasm</location>
    </subcellularLocation>
</comment>
<proteinExistence type="inferred from homology"/>
<name>A0A2T4ZH94_9HYPH</name>
<dbReference type="InterPro" id="IPR006311">
    <property type="entry name" value="TAT_signal"/>
</dbReference>
<dbReference type="PIRSF" id="PIRSF002741">
    <property type="entry name" value="MppA"/>
    <property type="match status" value="1"/>
</dbReference>
<dbReference type="GO" id="GO:0030288">
    <property type="term" value="C:outer membrane-bounded periplasmic space"/>
    <property type="evidence" value="ECO:0007669"/>
    <property type="project" value="UniProtKB-ARBA"/>
</dbReference>
<dbReference type="PROSITE" id="PS51318">
    <property type="entry name" value="TAT"/>
    <property type="match status" value="1"/>
</dbReference>
<keyword evidence="3" id="KW-0732">Signal</keyword>
<dbReference type="GO" id="GO:0015833">
    <property type="term" value="P:peptide transport"/>
    <property type="evidence" value="ECO:0007669"/>
    <property type="project" value="TreeGrafter"/>
</dbReference>
<sequence length="563" mass="61726">MMSDETNRVKAVPTLATGPSRRVLMVLGAGAAAGLAAPSALLAQGARPAGPPERPRGQIVAALSQEPTAFNPLMPGIEVDQAVWWQVFSTLWIIDPDGNFVPDLAREVPTVANGGLSADGLTWKIKLRSDVKWHDGTPFTAEDVKYSLELINNPNFRVRNRVGHSLVKDIKVVAADEIHWRMESPYSPYLSILALTYLVPKHVMEKAQDINASVMNTAPIGTGPFRWVSRQPGDNIQLAANTAYHGKGPYVERLIFKYIPDLTVLYTQFRTGQVDYTGIQGILPNFVREAKTLRDRTVVVSSTSSVEHIAPNLDFGPLADKAVREALYMAVNKKAIIDALNYGLPTPTETFVPQDGWAFQKGLPAHVFDPAKANALLDAAGWARGSDGVRAKGGVKLEFTNSTTSGNAVREQTQQLLMQDWRAIGAAMRIQNMPPAVMWGEFWQQSKYNSALVSVNFMLGADPDVTPRFGSGAIPAKGGRGFNTYQYQNPEADRLLALGATQFDLAERKQTYGALQTLIRNDLAILPLYQGVIAEGLKANLRGFRPNGNASTNTWNIREWYWA</sequence>
<dbReference type="InterPro" id="IPR000914">
    <property type="entry name" value="SBP_5_dom"/>
</dbReference>